<evidence type="ECO:0000256" key="1">
    <source>
        <dbReference type="SAM" id="SignalP"/>
    </source>
</evidence>
<keyword evidence="1" id="KW-0732">Signal</keyword>
<gene>
    <name evidence="2" type="ORF">AFK24_15700</name>
</gene>
<feature type="chain" id="PRO_5008892047" evidence="1">
    <location>
        <begin position="24"/>
        <end position="169"/>
    </location>
</feature>
<feature type="signal peptide" evidence="1">
    <location>
        <begin position="1"/>
        <end position="23"/>
    </location>
</feature>
<organism evidence="2 3">
    <name type="scientific">Pseudomonas syringae</name>
    <dbReference type="NCBI Taxonomy" id="317"/>
    <lineage>
        <taxon>Bacteria</taxon>
        <taxon>Pseudomonadati</taxon>
        <taxon>Pseudomonadota</taxon>
        <taxon>Gammaproteobacteria</taxon>
        <taxon>Pseudomonadales</taxon>
        <taxon>Pseudomonadaceae</taxon>
        <taxon>Pseudomonas</taxon>
    </lineage>
</organism>
<protein>
    <submittedName>
        <fullName evidence="2">Uncharacterized protein</fullName>
    </submittedName>
</protein>
<dbReference type="AlphaFoldDB" id="A0A1C7Z2N2"/>
<sequence length="169" mass="18091">MNKCLCSCLSLYLSLGLPSLAYSQVVYVEPMRLLSNSGKVEPDRKITKILVSLLTKRGVQAQALDTPAAGAEPSGAYVVTGFVQKKPLFELPPCSPGLELIGEPEFSASLRKPDGTVTQLKDVSGDVRFEKNEVSCPAIKVNQAALEREVSKVLDKLVGEIKGAVESGK</sequence>
<evidence type="ECO:0000313" key="3">
    <source>
        <dbReference type="Proteomes" id="UP000093104"/>
    </source>
</evidence>
<accession>A0A1C7Z2N2</accession>
<dbReference type="EMBL" id="LGSI01000049">
    <property type="protein sequence ID" value="OCR24191.1"/>
    <property type="molecule type" value="Genomic_DNA"/>
</dbReference>
<evidence type="ECO:0000313" key="2">
    <source>
        <dbReference type="EMBL" id="OCR24191.1"/>
    </source>
</evidence>
<proteinExistence type="predicted"/>
<dbReference type="Proteomes" id="UP000093104">
    <property type="component" value="Unassembled WGS sequence"/>
</dbReference>
<name>A0A1C7Z2N2_PSESX</name>
<reference evidence="2 3" key="1">
    <citation type="submission" date="2015-07" db="EMBL/GenBank/DDBJ databases">
        <title>Draft genome sequence of a diazotrophic, plant growth-promoting rhizobacterium of the Pseudomonas syringae complex.</title>
        <authorList>
            <person name="Patten C.L."/>
            <person name="Jeong H."/>
        </authorList>
    </citation>
    <scope>NUCLEOTIDE SEQUENCE [LARGE SCALE GENOMIC DNA]</scope>
    <source>
        <strain evidence="2 3">GR12-2</strain>
    </source>
</reference>
<comment type="caution">
    <text evidence="2">The sequence shown here is derived from an EMBL/GenBank/DDBJ whole genome shotgun (WGS) entry which is preliminary data.</text>
</comment>